<evidence type="ECO:0000256" key="6">
    <source>
        <dbReference type="ARBA" id="ARBA00022475"/>
    </source>
</evidence>
<evidence type="ECO:0000256" key="21">
    <source>
        <dbReference type="ARBA" id="ARBA00056891"/>
    </source>
</evidence>
<proteinExistence type="predicted"/>
<evidence type="ECO:0000259" key="27">
    <source>
        <dbReference type="PROSITE" id="PS50850"/>
    </source>
</evidence>
<comment type="catalytic activity">
    <reaction evidence="17">
        <text>N-acetylneuraminate(in) + H(+)(in) = N-acetylneuraminate(out) + H(+)(out)</text>
        <dbReference type="Rhea" id="RHEA:28987"/>
        <dbReference type="ChEBI" id="CHEBI:15378"/>
        <dbReference type="ChEBI" id="CHEBI:35418"/>
    </reaction>
    <physiologicalReaction direction="right-to-left" evidence="17">
        <dbReference type="Rhea" id="RHEA:28989"/>
    </physiologicalReaction>
</comment>
<evidence type="ECO:0000313" key="29">
    <source>
        <dbReference type="EMBL" id="KAK6638599.1"/>
    </source>
</evidence>
<dbReference type="Proteomes" id="UP001372834">
    <property type="component" value="Unassembled WGS sequence"/>
</dbReference>
<evidence type="ECO:0000256" key="11">
    <source>
        <dbReference type="ARBA" id="ARBA00023136"/>
    </source>
</evidence>
<evidence type="ECO:0000256" key="22">
    <source>
        <dbReference type="ARBA" id="ARBA00069713"/>
    </source>
</evidence>
<keyword evidence="30" id="KW-1185">Reference proteome</keyword>
<evidence type="ECO:0000256" key="24">
    <source>
        <dbReference type="ARBA" id="ARBA00081195"/>
    </source>
</evidence>
<gene>
    <name evidence="29" type="ORF">RUM43_006866</name>
    <name evidence="28" type="ORF">RUM44_001436</name>
</gene>
<comment type="catalytic activity">
    <reaction evidence="20">
        <text>D-glucuronate(out) + H(+)(out) = D-glucuronate(in) + H(+)(in)</text>
        <dbReference type="Rhea" id="RHEA:72591"/>
        <dbReference type="ChEBI" id="CHEBI:15378"/>
        <dbReference type="ChEBI" id="CHEBI:58720"/>
    </reaction>
    <physiologicalReaction direction="left-to-right" evidence="20">
        <dbReference type="Rhea" id="RHEA:72592"/>
    </physiologicalReaction>
</comment>
<keyword evidence="6" id="KW-1003">Cell membrane</keyword>
<name>A0AAN8S8F0_POLSC</name>
<evidence type="ECO:0000256" key="15">
    <source>
        <dbReference type="ARBA" id="ARBA00050101"/>
    </source>
</evidence>
<dbReference type="InterPro" id="IPR020846">
    <property type="entry name" value="MFS_dom"/>
</dbReference>
<evidence type="ECO:0000256" key="2">
    <source>
        <dbReference type="ARBA" id="ARBA00004554"/>
    </source>
</evidence>
<reference evidence="29 31" key="1">
    <citation type="submission" date="2023-10" db="EMBL/GenBank/DDBJ databases">
        <title>Genomes of two closely related lineages of the louse Polyplax serrata with different host specificities.</title>
        <authorList>
            <person name="Martinu J."/>
            <person name="Tarabai H."/>
            <person name="Stefka J."/>
            <person name="Hypsa V."/>
        </authorList>
    </citation>
    <scope>NUCLEOTIDE SEQUENCE [LARGE SCALE GENOMIC DNA]</scope>
    <source>
        <strain evidence="28">98ZLc_SE</strain>
        <strain evidence="29">HR10_N</strain>
    </source>
</reference>
<evidence type="ECO:0000256" key="25">
    <source>
        <dbReference type="ARBA" id="ARBA00081925"/>
    </source>
</evidence>
<evidence type="ECO:0000256" key="17">
    <source>
        <dbReference type="ARBA" id="ARBA00050625"/>
    </source>
</evidence>
<feature type="transmembrane region" description="Helical" evidence="26">
    <location>
        <begin position="26"/>
        <end position="53"/>
    </location>
</feature>
<evidence type="ECO:0000256" key="5">
    <source>
        <dbReference type="ARBA" id="ARBA00022448"/>
    </source>
</evidence>
<keyword evidence="10" id="KW-0770">Synapse</keyword>
<feature type="domain" description="Major facilitator superfamily (MFS) profile" evidence="27">
    <location>
        <begin position="28"/>
        <end position="455"/>
    </location>
</feature>
<feature type="transmembrane region" description="Helical" evidence="26">
    <location>
        <begin position="199"/>
        <end position="221"/>
    </location>
</feature>
<evidence type="ECO:0000256" key="9">
    <source>
        <dbReference type="ARBA" id="ARBA00022989"/>
    </source>
</evidence>
<keyword evidence="8" id="KW-0769">Symport</keyword>
<evidence type="ECO:0000313" key="30">
    <source>
        <dbReference type="Proteomes" id="UP001359485"/>
    </source>
</evidence>
<evidence type="ECO:0000256" key="8">
    <source>
        <dbReference type="ARBA" id="ARBA00022847"/>
    </source>
</evidence>
<feature type="transmembrane region" description="Helical" evidence="26">
    <location>
        <begin position="132"/>
        <end position="156"/>
    </location>
</feature>
<feature type="transmembrane region" description="Helical" evidence="26">
    <location>
        <begin position="394"/>
        <end position="418"/>
    </location>
</feature>
<evidence type="ECO:0000256" key="12">
    <source>
        <dbReference type="ARBA" id="ARBA00023180"/>
    </source>
</evidence>
<dbReference type="GO" id="GO:0030672">
    <property type="term" value="C:synaptic vesicle membrane"/>
    <property type="evidence" value="ECO:0007669"/>
    <property type="project" value="UniProtKB-SubCell"/>
</dbReference>
<protein>
    <recommendedName>
        <fullName evidence="22">Sialin</fullName>
    </recommendedName>
    <alternativeName>
        <fullName evidence="25">H(+)/nitrate cotransporter</fullName>
    </alternativeName>
    <alternativeName>
        <fullName evidence="23">H(+)/sialic acid cotransporter</fullName>
    </alternativeName>
    <alternativeName>
        <fullName evidence="24">Vesicular excitatory amino acid transporter</fullName>
    </alternativeName>
</protein>
<dbReference type="Proteomes" id="UP001359485">
    <property type="component" value="Unassembled WGS sequence"/>
</dbReference>
<dbReference type="FunFam" id="1.20.1250.20:FF:000003">
    <property type="entry name" value="Solute carrier family 17 member 3"/>
    <property type="match status" value="1"/>
</dbReference>
<keyword evidence="7 26" id="KW-0812">Transmembrane</keyword>
<comment type="function">
    <text evidence="21">Receptor for CM101, a polysaccharide produced by group B Streptococcus with antipathoangiogenic properties.</text>
</comment>
<dbReference type="Pfam" id="PF07690">
    <property type="entry name" value="MFS_1"/>
    <property type="match status" value="1"/>
</dbReference>
<dbReference type="GO" id="GO:0016323">
    <property type="term" value="C:basolateral plasma membrane"/>
    <property type="evidence" value="ECO:0007669"/>
    <property type="project" value="UniProtKB-SubCell"/>
</dbReference>
<evidence type="ECO:0000256" key="16">
    <source>
        <dbReference type="ARBA" id="ARBA00050554"/>
    </source>
</evidence>
<comment type="caution">
    <text evidence="29">The sequence shown here is derived from an EMBL/GenBank/DDBJ whole genome shotgun (WGS) entry which is preliminary data.</text>
</comment>
<feature type="transmembrane region" description="Helical" evidence="26">
    <location>
        <begin position="80"/>
        <end position="102"/>
    </location>
</feature>
<feature type="transmembrane region" description="Helical" evidence="26">
    <location>
        <begin position="363"/>
        <end position="382"/>
    </location>
</feature>
<dbReference type="CDD" id="cd17318">
    <property type="entry name" value="MFS_SLC17"/>
    <property type="match status" value="1"/>
</dbReference>
<evidence type="ECO:0000256" key="13">
    <source>
        <dbReference type="ARBA" id="ARBA00023228"/>
    </source>
</evidence>
<keyword evidence="13" id="KW-0458">Lysosome</keyword>
<dbReference type="GO" id="GO:0015293">
    <property type="term" value="F:symporter activity"/>
    <property type="evidence" value="ECO:0007669"/>
    <property type="project" value="UniProtKB-KW"/>
</dbReference>
<dbReference type="PROSITE" id="PS50850">
    <property type="entry name" value="MFS"/>
    <property type="match status" value="1"/>
</dbReference>
<comment type="catalytic activity">
    <reaction evidence="19">
        <text>L-glutamate(out) = L-glutamate(in)</text>
        <dbReference type="Rhea" id="RHEA:66336"/>
        <dbReference type="ChEBI" id="CHEBI:29985"/>
    </reaction>
    <physiologicalReaction direction="left-to-right" evidence="19">
        <dbReference type="Rhea" id="RHEA:66337"/>
    </physiologicalReaction>
</comment>
<evidence type="ECO:0000256" key="10">
    <source>
        <dbReference type="ARBA" id="ARBA00023018"/>
    </source>
</evidence>
<feature type="transmembrane region" description="Helical" evidence="26">
    <location>
        <begin position="298"/>
        <end position="316"/>
    </location>
</feature>
<keyword evidence="14" id="KW-0968">Cytoplasmic vesicle</keyword>
<comment type="catalytic activity">
    <reaction evidence="18">
        <text>N-acetyl-L-aspartyl-L-glutamate(out) = N-acetyl-L-aspartyl-L-glutamate(in)</text>
        <dbReference type="Rhea" id="RHEA:72599"/>
        <dbReference type="ChEBI" id="CHEBI:76931"/>
    </reaction>
    <physiologicalReaction direction="left-to-right" evidence="18">
        <dbReference type="Rhea" id="RHEA:72600"/>
    </physiologicalReaction>
</comment>
<comment type="catalytic activity">
    <reaction evidence="16">
        <text>L-aspartate(out) = L-aspartate(in)</text>
        <dbReference type="Rhea" id="RHEA:66332"/>
        <dbReference type="ChEBI" id="CHEBI:29991"/>
    </reaction>
    <physiologicalReaction direction="left-to-right" evidence="16">
        <dbReference type="Rhea" id="RHEA:66333"/>
    </physiologicalReaction>
</comment>
<keyword evidence="5" id="KW-0813">Transport</keyword>
<dbReference type="GO" id="GO:0005765">
    <property type="term" value="C:lysosomal membrane"/>
    <property type="evidence" value="ECO:0007669"/>
    <property type="project" value="UniProtKB-SubCell"/>
</dbReference>
<evidence type="ECO:0000313" key="31">
    <source>
        <dbReference type="Proteomes" id="UP001372834"/>
    </source>
</evidence>
<keyword evidence="12" id="KW-0325">Glycoprotein</keyword>
<evidence type="ECO:0000256" key="4">
    <source>
        <dbReference type="ARBA" id="ARBA00004656"/>
    </source>
</evidence>
<dbReference type="PANTHER" id="PTHR11662">
    <property type="entry name" value="SOLUTE CARRIER FAMILY 17"/>
    <property type="match status" value="1"/>
</dbReference>
<evidence type="ECO:0000256" key="14">
    <source>
        <dbReference type="ARBA" id="ARBA00023329"/>
    </source>
</evidence>
<dbReference type="PANTHER" id="PTHR11662:SF455">
    <property type="entry name" value="GH23975P"/>
    <property type="match status" value="1"/>
</dbReference>
<evidence type="ECO:0000256" key="18">
    <source>
        <dbReference type="ARBA" id="ARBA00051403"/>
    </source>
</evidence>
<feature type="transmembrane region" description="Helical" evidence="26">
    <location>
        <begin position="168"/>
        <end position="187"/>
    </location>
</feature>
<comment type="subcellular location">
    <subcellularLocation>
        <location evidence="2">Basolateral cell membrane</location>
        <topology evidence="2">Multi-pass membrane protein</topology>
    </subcellularLocation>
    <subcellularLocation>
        <location evidence="3">Cytoplasmic vesicle</location>
        <location evidence="3">Secretory vesicle membrane</location>
        <topology evidence="3">Multi-pass membrane protein</topology>
    </subcellularLocation>
    <subcellularLocation>
        <location evidence="1">Cytoplasmic vesicle</location>
        <location evidence="1">Secretory vesicle</location>
        <location evidence="1">Synaptic vesicle membrane</location>
    </subcellularLocation>
    <subcellularLocation>
        <location evidence="4">Lysosome membrane</location>
    </subcellularLocation>
</comment>
<evidence type="ECO:0000256" key="20">
    <source>
        <dbReference type="ARBA" id="ARBA00051612"/>
    </source>
</evidence>
<feature type="transmembrane region" description="Helical" evidence="26">
    <location>
        <begin position="109"/>
        <end position="126"/>
    </location>
</feature>
<dbReference type="InterPro" id="IPR050382">
    <property type="entry name" value="MFS_Na/Anion_cotransporter"/>
</dbReference>
<evidence type="ECO:0000256" key="23">
    <source>
        <dbReference type="ARBA" id="ARBA00080244"/>
    </source>
</evidence>
<dbReference type="GO" id="GO:0006820">
    <property type="term" value="P:monoatomic anion transport"/>
    <property type="evidence" value="ECO:0007669"/>
    <property type="project" value="TreeGrafter"/>
</dbReference>
<dbReference type="Gene3D" id="1.20.1250.20">
    <property type="entry name" value="MFS general substrate transporter like domains"/>
    <property type="match status" value="2"/>
</dbReference>
<dbReference type="AlphaFoldDB" id="A0AAN8S8F0"/>
<evidence type="ECO:0000256" key="1">
    <source>
        <dbReference type="ARBA" id="ARBA00004432"/>
    </source>
</evidence>
<comment type="catalytic activity">
    <reaction evidence="15">
        <text>2 nitrate(out) + H(+)(out) = 2 nitrate(in) + H(+)(in)</text>
        <dbReference type="Rhea" id="RHEA:71539"/>
        <dbReference type="ChEBI" id="CHEBI:15378"/>
        <dbReference type="ChEBI" id="CHEBI:17632"/>
    </reaction>
    <physiologicalReaction direction="left-to-right" evidence="15">
        <dbReference type="Rhea" id="RHEA:71540"/>
    </physiologicalReaction>
</comment>
<evidence type="ECO:0000256" key="19">
    <source>
        <dbReference type="ARBA" id="ARBA00051447"/>
    </source>
</evidence>
<feature type="transmembrane region" description="Helical" evidence="26">
    <location>
        <begin position="337"/>
        <end position="357"/>
    </location>
</feature>
<dbReference type="EMBL" id="JAWJWE010000003">
    <property type="protein sequence ID" value="KAK6638599.1"/>
    <property type="molecule type" value="Genomic_DNA"/>
</dbReference>
<dbReference type="SUPFAM" id="SSF103473">
    <property type="entry name" value="MFS general substrate transporter"/>
    <property type="match status" value="1"/>
</dbReference>
<dbReference type="InterPro" id="IPR011701">
    <property type="entry name" value="MFS"/>
</dbReference>
<organism evidence="29 31">
    <name type="scientific">Polyplax serrata</name>
    <name type="common">Common mouse louse</name>
    <dbReference type="NCBI Taxonomy" id="468196"/>
    <lineage>
        <taxon>Eukaryota</taxon>
        <taxon>Metazoa</taxon>
        <taxon>Ecdysozoa</taxon>
        <taxon>Arthropoda</taxon>
        <taxon>Hexapoda</taxon>
        <taxon>Insecta</taxon>
        <taxon>Pterygota</taxon>
        <taxon>Neoptera</taxon>
        <taxon>Paraneoptera</taxon>
        <taxon>Psocodea</taxon>
        <taxon>Troctomorpha</taxon>
        <taxon>Phthiraptera</taxon>
        <taxon>Anoplura</taxon>
        <taxon>Polyplacidae</taxon>
        <taxon>Polyplax</taxon>
    </lineage>
</organism>
<dbReference type="EMBL" id="JAWJWF010000047">
    <property type="protein sequence ID" value="KAK6621629.1"/>
    <property type="molecule type" value="Genomic_DNA"/>
</dbReference>
<evidence type="ECO:0000313" key="28">
    <source>
        <dbReference type="EMBL" id="KAK6621629.1"/>
    </source>
</evidence>
<evidence type="ECO:0000256" key="7">
    <source>
        <dbReference type="ARBA" id="ARBA00022692"/>
    </source>
</evidence>
<keyword evidence="11 26" id="KW-0472">Membrane</keyword>
<keyword evidence="9 26" id="KW-1133">Transmembrane helix</keyword>
<dbReference type="GO" id="GO:0046942">
    <property type="term" value="P:carboxylic acid transport"/>
    <property type="evidence" value="ECO:0007669"/>
    <property type="project" value="UniProtKB-ARBA"/>
</dbReference>
<accession>A0AAN8S8F0</accession>
<evidence type="ECO:0000256" key="3">
    <source>
        <dbReference type="ARBA" id="ARBA00004638"/>
    </source>
</evidence>
<evidence type="ECO:0000256" key="26">
    <source>
        <dbReference type="SAM" id="Phobius"/>
    </source>
</evidence>
<sequence length="465" mass="51424">MGDRQVTGIRQDGLGHPCLFFKRRRYYIAMMACIGYVVSYSTRVNLSVAILYMTELHNVTLKNGTVVKEREFNWDEKTQAVILASFFYGYLVTQIPGGYLAGIIGGNHVLNIGVAGSGLISFVGPLCVKFSVATAIAMRVVCGLLQGVTVPAVSSLWARWAPPLERTILSTIAISGNFFSSFIIMPICGVIGDNLGWEWMFYIFGIVSLVWSLIWVFTVFAGPEKDIFIKKSELEYIQNAIGERTDQKPIHPWKKIFSSMPVGAVVVSQTGHNWGYYTLLLYGPKYYKETLKLSVNNATVYTGLAFTITGILMQVFGQISDILRSRKIMKTVTVRKLFCGSGFAIQIIFMLMLAFIRETKCCVAFSILAIGMGGITWSAFNVNPLDIAAPHSPIISGIANTCATFSGIFSPVVAGFFIPDESDPAMSDWMWIWIICAVIYGISGLFFVIFAAGEKQAWVYTPPHN</sequence>
<feature type="transmembrane region" description="Helical" evidence="26">
    <location>
        <begin position="430"/>
        <end position="452"/>
    </location>
</feature>
<dbReference type="FunFam" id="1.20.1250.20:FF:000067">
    <property type="entry name" value="sialin isoform X2"/>
    <property type="match status" value="1"/>
</dbReference>
<dbReference type="InterPro" id="IPR036259">
    <property type="entry name" value="MFS_trans_sf"/>
</dbReference>